<keyword evidence="8" id="KW-1185">Reference proteome</keyword>
<dbReference type="InterPro" id="IPR058980">
    <property type="entry name" value="Glyco_transf_N"/>
</dbReference>
<evidence type="ECO:0000313" key="7">
    <source>
        <dbReference type="EMBL" id="RZB48611.1"/>
    </source>
</evidence>
<dbReference type="PROSITE" id="PS00375">
    <property type="entry name" value="UDPGT"/>
    <property type="match status" value="1"/>
</dbReference>
<name>A0A445FIH1_GLYSO</name>
<evidence type="ECO:0000313" key="8">
    <source>
        <dbReference type="Proteomes" id="UP000289340"/>
    </source>
</evidence>
<dbReference type="Proteomes" id="UP000289340">
    <property type="component" value="Chromosome 19"/>
</dbReference>
<dbReference type="AlphaFoldDB" id="A0A445FIH1"/>
<evidence type="ECO:0000256" key="1">
    <source>
        <dbReference type="ARBA" id="ARBA00009995"/>
    </source>
</evidence>
<dbReference type="SMR" id="A0A445FIH1"/>
<dbReference type="CDD" id="cd03784">
    <property type="entry name" value="GT1_Gtf-like"/>
    <property type="match status" value="1"/>
</dbReference>
<sequence>MAFQAHHQHFLLVPFMSQSHLIPFTHLAKLLASNGVSVTIVLTPLNAAKFNTLIDQAKALKLKIQFHVLPFPSAEAGLPEGCENLDTLPSPQYKHLFFSASNMLKEPLEKWLSELETLPTCMVSDICLPWTTTVASKFKIPRVVFHGISCFALLCSHKIGHSKVHENVTSMSEPFVVPDLPDAIEFTKAQLPGAMSQDSKAWKHAVEQFKAGEHSAAGILVNTFEELEKMYVRGYEKVGRKIWCIGPLSLHDKLFLERAGRDGNETSLDESECLNFLSSNKPCSVIYVCFGSLCRINASQLKEIALGLEASSHPFIWVIGKSDCSQEIEKWLEEENFQERNRRKGVIIRGWAPQVEILSHPSTGGFLSHCGWNSTLEAVSAGIPMITWPMSAEQFINEKLIVQVLKIGVRIGVEAPVDPMETQKALVKKECVKKAVDQLMEQGGDGEQRRNRAREIKEMAQKAVEDGGSSASNCELFIQEIGAVEDGGSSASK</sequence>
<dbReference type="EC" id="2.4.1.-" evidence="5"/>
<dbReference type="FunFam" id="3.40.50.2000:FF:000063">
    <property type="entry name" value="Glycosyltransferase"/>
    <property type="match status" value="1"/>
</dbReference>
<evidence type="ECO:0000256" key="2">
    <source>
        <dbReference type="ARBA" id="ARBA00022676"/>
    </source>
</evidence>
<dbReference type="Gene3D" id="3.40.50.2000">
    <property type="entry name" value="Glycogen Phosphorylase B"/>
    <property type="match status" value="2"/>
</dbReference>
<evidence type="ECO:0000259" key="6">
    <source>
        <dbReference type="Pfam" id="PF26168"/>
    </source>
</evidence>
<dbReference type="EMBL" id="QZWG01000019">
    <property type="protein sequence ID" value="RZB48611.1"/>
    <property type="molecule type" value="Genomic_DNA"/>
</dbReference>
<dbReference type="FunFam" id="3.40.50.2000:FF:000071">
    <property type="entry name" value="Glycosyltransferase"/>
    <property type="match status" value="1"/>
</dbReference>
<dbReference type="SUPFAM" id="SSF53756">
    <property type="entry name" value="UDP-Glycosyltransferase/glycogen phosphorylase"/>
    <property type="match status" value="1"/>
</dbReference>
<feature type="domain" description="Glycosyltransferase N-terminal" evidence="6">
    <location>
        <begin position="12"/>
        <end position="248"/>
    </location>
</feature>
<dbReference type="Pfam" id="PF00201">
    <property type="entry name" value="UDPGT"/>
    <property type="match status" value="1"/>
</dbReference>
<gene>
    <name evidence="7" type="ORF">D0Y65_051901</name>
</gene>
<proteinExistence type="inferred from homology"/>
<keyword evidence="3 4" id="KW-0808">Transferase</keyword>
<dbReference type="Gramene" id="XM_028362798.1">
    <property type="protein sequence ID" value="XP_028218599.1"/>
    <property type="gene ID" value="LOC114400360"/>
</dbReference>
<protein>
    <recommendedName>
        <fullName evidence="5">Glycosyltransferase</fullName>
        <ecNumber evidence="5">2.4.1.-</ecNumber>
    </recommendedName>
</protein>
<dbReference type="PANTHER" id="PTHR48047">
    <property type="entry name" value="GLYCOSYLTRANSFERASE"/>
    <property type="match status" value="1"/>
</dbReference>
<dbReference type="InterPro" id="IPR002213">
    <property type="entry name" value="UDP_glucos_trans"/>
</dbReference>
<dbReference type="InterPro" id="IPR035595">
    <property type="entry name" value="UDP_glycos_trans_CS"/>
</dbReference>
<evidence type="ECO:0000256" key="5">
    <source>
        <dbReference type="RuleBase" id="RU362057"/>
    </source>
</evidence>
<accession>A0A445FIH1</accession>
<evidence type="ECO:0000256" key="4">
    <source>
        <dbReference type="RuleBase" id="RU003718"/>
    </source>
</evidence>
<dbReference type="Pfam" id="PF26168">
    <property type="entry name" value="Glyco_transf_N"/>
    <property type="match status" value="1"/>
</dbReference>
<comment type="similarity">
    <text evidence="1 4">Belongs to the UDP-glycosyltransferase family.</text>
</comment>
<keyword evidence="2 4" id="KW-0328">Glycosyltransferase</keyword>
<comment type="caution">
    <text evidence="7">The sequence shown here is derived from an EMBL/GenBank/DDBJ whole genome shotgun (WGS) entry which is preliminary data.</text>
</comment>
<organism evidence="7 8">
    <name type="scientific">Glycine soja</name>
    <name type="common">Wild soybean</name>
    <dbReference type="NCBI Taxonomy" id="3848"/>
    <lineage>
        <taxon>Eukaryota</taxon>
        <taxon>Viridiplantae</taxon>
        <taxon>Streptophyta</taxon>
        <taxon>Embryophyta</taxon>
        <taxon>Tracheophyta</taxon>
        <taxon>Spermatophyta</taxon>
        <taxon>Magnoliopsida</taxon>
        <taxon>eudicotyledons</taxon>
        <taxon>Gunneridae</taxon>
        <taxon>Pentapetalae</taxon>
        <taxon>rosids</taxon>
        <taxon>fabids</taxon>
        <taxon>Fabales</taxon>
        <taxon>Fabaceae</taxon>
        <taxon>Papilionoideae</taxon>
        <taxon>50 kb inversion clade</taxon>
        <taxon>NPAAA clade</taxon>
        <taxon>indigoferoid/millettioid clade</taxon>
        <taxon>Phaseoleae</taxon>
        <taxon>Glycine</taxon>
        <taxon>Glycine subgen. Soja</taxon>
    </lineage>
</organism>
<evidence type="ECO:0000256" key="3">
    <source>
        <dbReference type="ARBA" id="ARBA00022679"/>
    </source>
</evidence>
<dbReference type="PANTHER" id="PTHR48047:SF182">
    <property type="entry name" value="GLYCOSYLTRANSFERASE"/>
    <property type="match status" value="1"/>
</dbReference>
<dbReference type="GO" id="GO:0035251">
    <property type="term" value="F:UDP-glucosyltransferase activity"/>
    <property type="evidence" value="ECO:0007669"/>
    <property type="project" value="TreeGrafter"/>
</dbReference>
<reference evidence="7 8" key="1">
    <citation type="submission" date="2018-09" db="EMBL/GenBank/DDBJ databases">
        <title>A high-quality reference genome of wild soybean provides a powerful tool to mine soybean genomes.</title>
        <authorList>
            <person name="Xie M."/>
            <person name="Chung C.Y.L."/>
            <person name="Li M.-W."/>
            <person name="Wong F.-L."/>
            <person name="Chan T.-F."/>
            <person name="Lam H.-M."/>
        </authorList>
    </citation>
    <scope>NUCLEOTIDE SEQUENCE [LARGE SCALE GENOMIC DNA]</scope>
    <source>
        <strain evidence="8">cv. W05</strain>
        <tissue evidence="7">Hypocotyl of etiolated seedlings</tissue>
    </source>
</reference>